<keyword evidence="2" id="KW-0964">Secreted</keyword>
<evidence type="ECO:0000313" key="5">
    <source>
        <dbReference type="EMBL" id="KAH8377151.1"/>
    </source>
</evidence>
<evidence type="ECO:0000256" key="2">
    <source>
        <dbReference type="ARBA" id="ARBA00022525"/>
    </source>
</evidence>
<evidence type="ECO:0000256" key="3">
    <source>
        <dbReference type="SAM" id="SignalP"/>
    </source>
</evidence>
<accession>A0AAD4K6Q4</accession>
<dbReference type="InterPro" id="IPR053308">
    <property type="entry name" value="Vago-like"/>
</dbReference>
<dbReference type="Pfam" id="PF15430">
    <property type="entry name" value="SVWC"/>
    <property type="match status" value="1"/>
</dbReference>
<protein>
    <recommendedName>
        <fullName evidence="4">Single domain-containing protein</fullName>
    </recommendedName>
</protein>
<dbReference type="PANTHER" id="PTHR39957:SF1">
    <property type="entry name" value="AT09846P1-RELATED"/>
    <property type="match status" value="1"/>
</dbReference>
<name>A0AAD4K6Q4_9MUSC</name>
<evidence type="ECO:0000256" key="1">
    <source>
        <dbReference type="ARBA" id="ARBA00004613"/>
    </source>
</evidence>
<gene>
    <name evidence="5" type="ORF">KR093_003713</name>
</gene>
<feature type="signal peptide" evidence="3">
    <location>
        <begin position="1"/>
        <end position="26"/>
    </location>
</feature>
<dbReference type="Proteomes" id="UP001200034">
    <property type="component" value="Unassembled WGS sequence"/>
</dbReference>
<proteinExistence type="predicted"/>
<dbReference type="EMBL" id="JAJJHW010001127">
    <property type="protein sequence ID" value="KAH8377151.1"/>
    <property type="molecule type" value="Genomic_DNA"/>
</dbReference>
<comment type="caution">
    <text evidence="5">The sequence shown here is derived from an EMBL/GenBank/DDBJ whole genome shotgun (WGS) entry which is preliminary data.</text>
</comment>
<evidence type="ECO:0000259" key="4">
    <source>
        <dbReference type="SMART" id="SM01318"/>
    </source>
</evidence>
<organism evidence="5 6">
    <name type="scientific">Drosophila rubida</name>
    <dbReference type="NCBI Taxonomy" id="30044"/>
    <lineage>
        <taxon>Eukaryota</taxon>
        <taxon>Metazoa</taxon>
        <taxon>Ecdysozoa</taxon>
        <taxon>Arthropoda</taxon>
        <taxon>Hexapoda</taxon>
        <taxon>Insecta</taxon>
        <taxon>Pterygota</taxon>
        <taxon>Neoptera</taxon>
        <taxon>Endopterygota</taxon>
        <taxon>Diptera</taxon>
        <taxon>Brachycera</taxon>
        <taxon>Muscomorpha</taxon>
        <taxon>Ephydroidea</taxon>
        <taxon>Drosophilidae</taxon>
        <taxon>Drosophila</taxon>
    </lineage>
</organism>
<keyword evidence="6" id="KW-1185">Reference proteome</keyword>
<evidence type="ECO:0000313" key="6">
    <source>
        <dbReference type="Proteomes" id="UP001200034"/>
    </source>
</evidence>
<feature type="chain" id="PRO_5042102175" description="Single domain-containing protein" evidence="3">
    <location>
        <begin position="27"/>
        <end position="116"/>
    </location>
</feature>
<reference evidence="5" key="1">
    <citation type="journal article" date="2021" name="Mol. Ecol. Resour.">
        <title>Phylogenomic analyses of the genus Drosophila reveals genomic signals of climate adaptation.</title>
        <authorList>
            <person name="Li F."/>
            <person name="Rane R.V."/>
            <person name="Luria V."/>
            <person name="Xiong Z."/>
            <person name="Chen J."/>
            <person name="Li Z."/>
            <person name="Catullo R.A."/>
            <person name="Griffin P.C."/>
            <person name="Schiffer M."/>
            <person name="Pearce S."/>
            <person name="Lee S.F."/>
            <person name="McElroy K."/>
            <person name="Stocker A."/>
            <person name="Shirriffs J."/>
            <person name="Cockerell F."/>
            <person name="Coppin C."/>
            <person name="Sgro C.M."/>
            <person name="Karger A."/>
            <person name="Cain J.W."/>
            <person name="Weber J.A."/>
            <person name="Santpere G."/>
            <person name="Kirschner M.W."/>
            <person name="Hoffmann A.A."/>
            <person name="Oakeshott J.G."/>
            <person name="Zhang G."/>
        </authorList>
    </citation>
    <scope>NUCLEOTIDE SEQUENCE</scope>
    <source>
        <strain evidence="5">BGI-SZ-2011g</strain>
    </source>
</reference>
<dbReference type="SMART" id="SM01318">
    <property type="entry name" value="SVWC"/>
    <property type="match status" value="1"/>
</dbReference>
<dbReference type="AlphaFoldDB" id="A0AAD4K6Q4"/>
<sequence length="116" mass="12828">MASFRASLPILVAVATLLLLDHQVHSDADFAILNNKTMPGKCYLDSNNGPVIIESEQLVRHPDKCANIYCGRNSWALIFTCSAARVPQGCVVTDYIDIKAPFPTCCERDWVCNDIL</sequence>
<dbReference type="InterPro" id="IPR029277">
    <property type="entry name" value="SVWC_dom"/>
</dbReference>
<feature type="domain" description="Single" evidence="4">
    <location>
        <begin position="42"/>
        <end position="112"/>
    </location>
</feature>
<dbReference type="GO" id="GO:0005576">
    <property type="term" value="C:extracellular region"/>
    <property type="evidence" value="ECO:0007669"/>
    <property type="project" value="UniProtKB-SubCell"/>
</dbReference>
<comment type="subcellular location">
    <subcellularLocation>
        <location evidence="1">Secreted</location>
    </subcellularLocation>
</comment>
<dbReference type="PANTHER" id="PTHR39957">
    <property type="entry name" value="AT09846P1-RELATED"/>
    <property type="match status" value="1"/>
</dbReference>
<keyword evidence="3" id="KW-0732">Signal</keyword>